<dbReference type="GO" id="GO:0042277">
    <property type="term" value="F:peptide binding"/>
    <property type="evidence" value="ECO:0007669"/>
    <property type="project" value="TreeGrafter"/>
</dbReference>
<dbReference type="STRING" id="1249627.D779_1681"/>
<dbReference type="GO" id="GO:0008270">
    <property type="term" value="F:zinc ion binding"/>
    <property type="evidence" value="ECO:0007669"/>
    <property type="project" value="InterPro"/>
</dbReference>
<feature type="domain" description="Peptidase M1 membrane alanine aminopeptidase" evidence="1">
    <location>
        <begin position="287"/>
        <end position="425"/>
    </location>
</feature>
<protein>
    <submittedName>
        <fullName evidence="2">PDZ domain protein</fullName>
    </submittedName>
</protein>
<dbReference type="EMBL" id="AONC01000029">
    <property type="protein sequence ID" value="EXJ15127.1"/>
    <property type="molecule type" value="Genomic_DNA"/>
</dbReference>
<proteinExistence type="predicted"/>
<dbReference type="GO" id="GO:0070006">
    <property type="term" value="F:metalloaminopeptidase activity"/>
    <property type="evidence" value="ECO:0007669"/>
    <property type="project" value="TreeGrafter"/>
</dbReference>
<name>W9VGG2_9GAMM</name>
<sequence>MSPISIPLPSLARLVLLLVLPLTALADPPLIGHRLSVGIDPDTGSIAVQDRIRFPDDRTEWPILLHSGLDPRVESGDAELVPNGRWHHLDRYLLQLGETGPVTLTYGGIIRHDLESIDAGMGRSRQASPGTIQPDGVFLDGFSAWYPRVPDALQAFEIDVRLPEGWIAVSQGEGPGDPANGHSRWREDHPQDDIYLVAAPFDLYRADADGIEAQVYLRRPDPELAERYLEATRRYLRLYSDMIGPYPYTKFALVENFWESGYGMPSFTLLGPRVIRLPFIIHTSYPHEILHNWWGNGVYVDDDSGNWSEGITNYLADYWLKEREGRGVEQRRDMLKDYGDYVRTGKDFPLTEFRAKHGSASQAIGYNKGAMFFHMLRRRLGDDVFREGLRRFYADNRFRAAGFADWRSAFESVSGQDLGKFFDAWTRRSGAPRLTLSNVQSMQTKEGFQVTGTVRQDQTEPPFPLLIPVRIDLREGPPIHMNLRGDGRETHFTAKLDSAPTQVAVDPEFDLFRQLLPGETPVTLSNLLGTDRGIIVLPARAPQTLMRGYRRLAEAWKDTQSKWEIRSDAELSGLPKEGAVLLLGWENALIGEFAAGSEGFALDPSQRQLKLADTRPHPDGESLVLTRRSGNRPLAWLATATPEALPALARKVPHYGRYSYLLFSGPEATNRLKGQWPSGDSALVHRFEPDRP</sequence>
<accession>W9VGG2</accession>
<evidence type="ECO:0000259" key="1">
    <source>
        <dbReference type="Pfam" id="PF01433"/>
    </source>
</evidence>
<dbReference type="GO" id="GO:0043171">
    <property type="term" value="P:peptide catabolic process"/>
    <property type="evidence" value="ECO:0007669"/>
    <property type="project" value="TreeGrafter"/>
</dbReference>
<evidence type="ECO:0000313" key="2">
    <source>
        <dbReference type="EMBL" id="EXJ15127.1"/>
    </source>
</evidence>
<dbReference type="Pfam" id="PF01433">
    <property type="entry name" value="Peptidase_M1"/>
    <property type="match status" value="1"/>
</dbReference>
<evidence type="ECO:0000313" key="3">
    <source>
        <dbReference type="Proteomes" id="UP000019460"/>
    </source>
</evidence>
<dbReference type="SUPFAM" id="SSF55486">
    <property type="entry name" value="Metalloproteases ('zincins'), catalytic domain"/>
    <property type="match status" value="1"/>
</dbReference>
<dbReference type="InterPro" id="IPR027268">
    <property type="entry name" value="Peptidase_M4/M1_CTD_sf"/>
</dbReference>
<dbReference type="GO" id="GO:0016020">
    <property type="term" value="C:membrane"/>
    <property type="evidence" value="ECO:0007669"/>
    <property type="project" value="TreeGrafter"/>
</dbReference>
<dbReference type="eggNOG" id="COG0308">
    <property type="taxonomic scope" value="Bacteria"/>
</dbReference>
<comment type="caution">
    <text evidence="2">The sequence shown here is derived from an EMBL/GenBank/DDBJ whole genome shotgun (WGS) entry which is preliminary data.</text>
</comment>
<organism evidence="2 3">
    <name type="scientific">Imhoffiella purpurea</name>
    <dbReference type="NCBI Taxonomy" id="1249627"/>
    <lineage>
        <taxon>Bacteria</taxon>
        <taxon>Pseudomonadati</taxon>
        <taxon>Pseudomonadota</taxon>
        <taxon>Gammaproteobacteria</taxon>
        <taxon>Chromatiales</taxon>
        <taxon>Chromatiaceae</taxon>
        <taxon>Imhoffiella</taxon>
    </lineage>
</organism>
<gene>
    <name evidence="2" type="ORF">D779_1681</name>
</gene>
<dbReference type="PANTHER" id="PTHR11533">
    <property type="entry name" value="PROTEASE M1 ZINC METALLOPROTEASE"/>
    <property type="match status" value="1"/>
</dbReference>
<dbReference type="PANTHER" id="PTHR11533:SF174">
    <property type="entry name" value="PUROMYCIN-SENSITIVE AMINOPEPTIDASE-RELATED"/>
    <property type="match status" value="1"/>
</dbReference>
<dbReference type="AlphaFoldDB" id="W9VGG2"/>
<dbReference type="OrthoDB" id="9762302at2"/>
<dbReference type="InterPro" id="IPR050344">
    <property type="entry name" value="Peptidase_M1_aminopeptidases"/>
</dbReference>
<dbReference type="Proteomes" id="UP000019460">
    <property type="component" value="Unassembled WGS sequence"/>
</dbReference>
<dbReference type="GO" id="GO:0005615">
    <property type="term" value="C:extracellular space"/>
    <property type="evidence" value="ECO:0007669"/>
    <property type="project" value="TreeGrafter"/>
</dbReference>
<dbReference type="GO" id="GO:0005737">
    <property type="term" value="C:cytoplasm"/>
    <property type="evidence" value="ECO:0007669"/>
    <property type="project" value="TreeGrafter"/>
</dbReference>
<dbReference type="RefSeq" id="WP_043753404.1">
    <property type="nucleotide sequence ID" value="NZ_AONC01000029.1"/>
</dbReference>
<dbReference type="Gene3D" id="1.10.390.10">
    <property type="entry name" value="Neutral Protease Domain 2"/>
    <property type="match status" value="1"/>
</dbReference>
<dbReference type="InterPro" id="IPR014782">
    <property type="entry name" value="Peptidase_M1_dom"/>
</dbReference>
<reference evidence="2 3" key="1">
    <citation type="submission" date="2012-11" db="EMBL/GenBank/DDBJ databases">
        <title>Genome assembly of Thiorhodococcus sp. AK35.</title>
        <authorList>
            <person name="Nupur N."/>
            <person name="Khatri I."/>
            <person name="Subramanian S."/>
            <person name="Pinnaka A."/>
        </authorList>
    </citation>
    <scope>NUCLEOTIDE SEQUENCE [LARGE SCALE GENOMIC DNA]</scope>
    <source>
        <strain evidence="2 3">AK35</strain>
    </source>
</reference>
<keyword evidence="3" id="KW-1185">Reference proteome</keyword>